<dbReference type="HOGENOM" id="CLU_1553588_0_0_11"/>
<dbReference type="AlphaFoldDB" id="A0PMG9"/>
<reference evidence="1 2" key="1">
    <citation type="journal article" date="2007" name="Genome Res.">
        <title>Reductive evolution and niche adaptation inferred from the genome of Mycobacterium ulcerans, the causative agent of Buruli ulcer.</title>
        <authorList>
            <person name="Stinear T.P."/>
            <person name="Seemann T."/>
            <person name="Pidot S."/>
            <person name="Frigui W."/>
            <person name="Reysset G."/>
            <person name="Garnier T."/>
            <person name="Meurice G."/>
            <person name="Simon D."/>
            <person name="Bouchier C."/>
            <person name="Ma L."/>
            <person name="Tichit M."/>
            <person name="Porter J.L."/>
            <person name="Ryan J."/>
            <person name="Johnson P.D."/>
            <person name="Davies J.K."/>
            <person name="Jenkin G.A."/>
            <person name="Small P.L."/>
            <person name="Jones L.M."/>
            <person name="Tekaia F."/>
            <person name="Laval F."/>
            <person name="Daffe M."/>
            <person name="Parkhill J."/>
            <person name="Cole S.T."/>
        </authorList>
    </citation>
    <scope>NUCLEOTIDE SEQUENCE [LARGE SCALE GENOMIC DNA]</scope>
    <source>
        <strain evidence="1 2">Agy99</strain>
    </source>
</reference>
<dbReference type="KEGG" id="mul:MUL_0909"/>
<gene>
    <name evidence="1" type="ordered locus">MUL_0909</name>
</gene>
<evidence type="ECO:0000313" key="1">
    <source>
        <dbReference type="EMBL" id="ABL03538.1"/>
    </source>
</evidence>
<accession>A0PMG9</accession>
<name>A0PMG9_MYCUA</name>
<dbReference type="eggNOG" id="ENOG5032H0A">
    <property type="taxonomic scope" value="Bacteria"/>
</dbReference>
<organism evidence="1 2">
    <name type="scientific">Mycobacterium ulcerans (strain Agy99)</name>
    <dbReference type="NCBI Taxonomy" id="362242"/>
    <lineage>
        <taxon>Bacteria</taxon>
        <taxon>Bacillati</taxon>
        <taxon>Actinomycetota</taxon>
        <taxon>Actinomycetes</taxon>
        <taxon>Mycobacteriales</taxon>
        <taxon>Mycobacteriaceae</taxon>
        <taxon>Mycobacterium</taxon>
        <taxon>Mycobacterium ulcerans group</taxon>
    </lineage>
</organism>
<protein>
    <submittedName>
        <fullName evidence="1">Uncharacterized protein</fullName>
    </submittedName>
</protein>
<evidence type="ECO:0000313" key="2">
    <source>
        <dbReference type="Proteomes" id="UP000000765"/>
    </source>
</evidence>
<dbReference type="Proteomes" id="UP000000765">
    <property type="component" value="Chromosome"/>
</dbReference>
<sequence length="172" mass="17902">MYQTRPLRAGASRRLRALAQVTGATIRKSPEMRCLVGSGGEGGQALQWRAIEVDVIAAQSIAVRQSQIQAVDLDLGITTDEPKAGPPEHRGAVLVAQGIGLSQGSVHPPAVEKLRQVVAQGLRPLHEAAGVRVAIANVGGVAADDAVHFLGVPGLQEPLGRLDGLFSVHGHS</sequence>
<dbReference type="EMBL" id="CP000325">
    <property type="protein sequence ID" value="ABL03538.1"/>
    <property type="molecule type" value="Genomic_DNA"/>
</dbReference>
<proteinExistence type="predicted"/>